<dbReference type="AlphaFoldDB" id="A0A9W6PV83"/>
<dbReference type="Gene3D" id="3.20.20.100">
    <property type="entry name" value="NADP-dependent oxidoreductase domain"/>
    <property type="match status" value="1"/>
</dbReference>
<keyword evidence="5" id="KW-1185">Reference proteome</keyword>
<feature type="domain" description="NADP-dependent oxidoreductase" evidence="3">
    <location>
        <begin position="38"/>
        <end position="322"/>
    </location>
</feature>
<dbReference type="InterPro" id="IPR036812">
    <property type="entry name" value="NAD(P)_OxRdtase_dom_sf"/>
</dbReference>
<accession>A0A9W6PV83</accession>
<dbReference type="Proteomes" id="UP001165124">
    <property type="component" value="Unassembled WGS sequence"/>
</dbReference>
<gene>
    <name evidence="4" type="ORF">Arub01_26990</name>
</gene>
<dbReference type="PANTHER" id="PTHR43364:SF4">
    <property type="entry name" value="NAD(P)-LINKED OXIDOREDUCTASE SUPERFAMILY PROTEIN"/>
    <property type="match status" value="1"/>
</dbReference>
<feature type="region of interest" description="Disordered" evidence="2">
    <location>
        <begin position="1"/>
        <end position="21"/>
    </location>
</feature>
<evidence type="ECO:0000259" key="3">
    <source>
        <dbReference type="Pfam" id="PF00248"/>
    </source>
</evidence>
<dbReference type="InterPro" id="IPR023210">
    <property type="entry name" value="NADP_OxRdtase_dom"/>
</dbReference>
<dbReference type="SUPFAM" id="SSF51430">
    <property type="entry name" value="NAD(P)-linked oxidoreductase"/>
    <property type="match status" value="1"/>
</dbReference>
<dbReference type="EMBL" id="BSRZ01000005">
    <property type="protein sequence ID" value="GLW64455.1"/>
    <property type="molecule type" value="Genomic_DNA"/>
</dbReference>
<comment type="caution">
    <text evidence="4">The sequence shown here is derived from an EMBL/GenBank/DDBJ whole genome shotgun (WGS) entry which is preliminary data.</text>
</comment>
<evidence type="ECO:0000313" key="4">
    <source>
        <dbReference type="EMBL" id="GLW64455.1"/>
    </source>
</evidence>
<reference evidence="4" key="1">
    <citation type="submission" date="2023-02" db="EMBL/GenBank/DDBJ databases">
        <title>Actinomadura rubrobrunea NBRC 14622.</title>
        <authorList>
            <person name="Ichikawa N."/>
            <person name="Sato H."/>
            <person name="Tonouchi N."/>
        </authorList>
    </citation>
    <scope>NUCLEOTIDE SEQUENCE</scope>
    <source>
        <strain evidence="4">NBRC 14622</strain>
    </source>
</reference>
<dbReference type="InterPro" id="IPR020471">
    <property type="entry name" value="AKR"/>
</dbReference>
<protein>
    <submittedName>
        <fullName evidence="4">Oxidoreductase</fullName>
    </submittedName>
</protein>
<name>A0A9W6PV83_9ACTN</name>
<keyword evidence="1" id="KW-0560">Oxidoreductase</keyword>
<dbReference type="GO" id="GO:0005829">
    <property type="term" value="C:cytosol"/>
    <property type="evidence" value="ECO:0007669"/>
    <property type="project" value="TreeGrafter"/>
</dbReference>
<sequence>MTFTADEIDTGSAAPSAGGRGVMRDRLFGPTGLRVSELFLGAMTFAGPDEADEMIGLYADAGGNVIDTASAYGDSEEVLGRLLRHRRDRFVLATKFTLTRDARDPNAGGSHRKNLTLSLEASLRRLRTDYIDLFWVHTWDEHTPIEETMRALDDAVRAGKVLYVGASNLPAWLVSRANTLAEWRDWTPFAGIQVPYSLLKRDIERELLPMAEAYGLSVAAYGALAGGVLSGKYTGPGGAPSGSRLDPASLTARDHRAARAVQQVAEELGATASQVAIAWLRTRSPAVHPIIGSRNAAQLRDNLGALGVTLPADALDRLDAAVEFDPGYPTDFTTGPRPWVFGDREPLLDGRTLRTWRRR</sequence>
<evidence type="ECO:0000256" key="1">
    <source>
        <dbReference type="ARBA" id="ARBA00023002"/>
    </source>
</evidence>
<organism evidence="4 5">
    <name type="scientific">Actinomadura rubrobrunea</name>
    <dbReference type="NCBI Taxonomy" id="115335"/>
    <lineage>
        <taxon>Bacteria</taxon>
        <taxon>Bacillati</taxon>
        <taxon>Actinomycetota</taxon>
        <taxon>Actinomycetes</taxon>
        <taxon>Streptosporangiales</taxon>
        <taxon>Thermomonosporaceae</taxon>
        <taxon>Actinomadura</taxon>
    </lineage>
</organism>
<evidence type="ECO:0000313" key="5">
    <source>
        <dbReference type="Proteomes" id="UP001165124"/>
    </source>
</evidence>
<evidence type="ECO:0000256" key="2">
    <source>
        <dbReference type="SAM" id="MobiDB-lite"/>
    </source>
</evidence>
<dbReference type="PANTHER" id="PTHR43364">
    <property type="entry name" value="NADH-SPECIFIC METHYLGLYOXAL REDUCTASE-RELATED"/>
    <property type="match status" value="1"/>
</dbReference>
<proteinExistence type="predicted"/>
<dbReference type="Pfam" id="PF00248">
    <property type="entry name" value="Aldo_ket_red"/>
    <property type="match status" value="1"/>
</dbReference>
<dbReference type="InterPro" id="IPR050523">
    <property type="entry name" value="AKR_Detox_Biosynth"/>
</dbReference>
<dbReference type="GO" id="GO:0016491">
    <property type="term" value="F:oxidoreductase activity"/>
    <property type="evidence" value="ECO:0007669"/>
    <property type="project" value="UniProtKB-KW"/>
</dbReference>
<dbReference type="PRINTS" id="PR00069">
    <property type="entry name" value="ALDKETRDTASE"/>
</dbReference>
<dbReference type="CDD" id="cd19080">
    <property type="entry name" value="AKR_AKR9A_9B"/>
    <property type="match status" value="1"/>
</dbReference>